<keyword evidence="2" id="KW-1185">Reference proteome</keyword>
<accession>A0AAQ3NB93</accession>
<dbReference type="AlphaFoldDB" id="A0AAQ3NB93"/>
<reference evidence="1 2" key="1">
    <citation type="journal article" date="2023" name="Life. Sci Alliance">
        <title>Evolutionary insights into 3D genome organization and epigenetic landscape of Vigna mungo.</title>
        <authorList>
            <person name="Junaid A."/>
            <person name="Singh B."/>
            <person name="Bhatia S."/>
        </authorList>
    </citation>
    <scope>NUCLEOTIDE SEQUENCE [LARGE SCALE GENOMIC DNA]</scope>
    <source>
        <strain evidence="1">Urdbean</strain>
    </source>
</reference>
<organism evidence="1 2">
    <name type="scientific">Vigna mungo</name>
    <name type="common">Black gram</name>
    <name type="synonym">Phaseolus mungo</name>
    <dbReference type="NCBI Taxonomy" id="3915"/>
    <lineage>
        <taxon>Eukaryota</taxon>
        <taxon>Viridiplantae</taxon>
        <taxon>Streptophyta</taxon>
        <taxon>Embryophyta</taxon>
        <taxon>Tracheophyta</taxon>
        <taxon>Spermatophyta</taxon>
        <taxon>Magnoliopsida</taxon>
        <taxon>eudicotyledons</taxon>
        <taxon>Gunneridae</taxon>
        <taxon>Pentapetalae</taxon>
        <taxon>rosids</taxon>
        <taxon>fabids</taxon>
        <taxon>Fabales</taxon>
        <taxon>Fabaceae</taxon>
        <taxon>Papilionoideae</taxon>
        <taxon>50 kb inversion clade</taxon>
        <taxon>NPAAA clade</taxon>
        <taxon>indigoferoid/millettioid clade</taxon>
        <taxon>Phaseoleae</taxon>
        <taxon>Vigna</taxon>
    </lineage>
</organism>
<evidence type="ECO:0000313" key="1">
    <source>
        <dbReference type="EMBL" id="WVZ06537.1"/>
    </source>
</evidence>
<evidence type="ECO:0000313" key="2">
    <source>
        <dbReference type="Proteomes" id="UP001374535"/>
    </source>
</evidence>
<protein>
    <submittedName>
        <fullName evidence="1">Uncharacterized protein</fullName>
    </submittedName>
</protein>
<dbReference type="Proteomes" id="UP001374535">
    <property type="component" value="Chromosome 6"/>
</dbReference>
<proteinExistence type="predicted"/>
<sequence length="106" mass="11720">MQSEGFPLTSMGVADKPVCSKEGYSMEVTIPVGTNIMKKHVANFKTVNHTGAKIRREVNNGKLEANTPSGAWRIEDESETGPFSFDKPEFSKLFSMRILFLGCFGD</sequence>
<dbReference type="EMBL" id="CP144695">
    <property type="protein sequence ID" value="WVZ06537.1"/>
    <property type="molecule type" value="Genomic_DNA"/>
</dbReference>
<gene>
    <name evidence="1" type="ORF">V8G54_019883</name>
</gene>
<name>A0AAQ3NB93_VIGMU</name>